<dbReference type="RefSeq" id="WP_086951959.1">
    <property type="nucleotide sequence ID" value="NZ_FWFD01000015.1"/>
</dbReference>
<dbReference type="CDD" id="cd07377">
    <property type="entry name" value="WHTH_GntR"/>
    <property type="match status" value="1"/>
</dbReference>
<dbReference type="SUPFAM" id="SSF46785">
    <property type="entry name" value="Winged helix' DNA-binding domain"/>
    <property type="match status" value="1"/>
</dbReference>
<dbReference type="AlphaFoldDB" id="A0A1X6WRP6"/>
<evidence type="ECO:0000313" key="6">
    <source>
        <dbReference type="Proteomes" id="UP000195918"/>
    </source>
</evidence>
<accession>A0A1X6WRP6</accession>
<keyword evidence="3" id="KW-0804">Transcription</keyword>
<keyword evidence="1" id="KW-0805">Transcription regulation</keyword>
<dbReference type="PROSITE" id="PS50949">
    <property type="entry name" value="HTH_GNTR"/>
    <property type="match status" value="1"/>
</dbReference>
<evidence type="ECO:0000256" key="1">
    <source>
        <dbReference type="ARBA" id="ARBA00023015"/>
    </source>
</evidence>
<evidence type="ECO:0000256" key="3">
    <source>
        <dbReference type="ARBA" id="ARBA00023163"/>
    </source>
</evidence>
<dbReference type="InterPro" id="IPR036388">
    <property type="entry name" value="WH-like_DNA-bd_sf"/>
</dbReference>
<dbReference type="InterPro" id="IPR000524">
    <property type="entry name" value="Tscrpt_reg_HTH_GntR"/>
</dbReference>
<evidence type="ECO:0000313" key="5">
    <source>
        <dbReference type="EMBL" id="SLM86326.1"/>
    </source>
</evidence>
<dbReference type="EMBL" id="FWFD01000015">
    <property type="protein sequence ID" value="SLM86326.1"/>
    <property type="molecule type" value="Genomic_DNA"/>
</dbReference>
<dbReference type="Proteomes" id="UP000195918">
    <property type="component" value="Unassembled WGS sequence"/>
</dbReference>
<keyword evidence="6" id="KW-1185">Reference proteome</keyword>
<dbReference type="PANTHER" id="PTHR38445:SF10">
    <property type="entry name" value="GNTR-FAMILY TRANSCRIPTIONAL REGULATOR"/>
    <property type="match status" value="1"/>
</dbReference>
<evidence type="ECO:0000256" key="2">
    <source>
        <dbReference type="ARBA" id="ARBA00023125"/>
    </source>
</evidence>
<dbReference type="Gene3D" id="1.10.10.10">
    <property type="entry name" value="Winged helix-like DNA-binding domain superfamily/Winged helix DNA-binding domain"/>
    <property type="match status" value="1"/>
</dbReference>
<dbReference type="Pfam" id="PF00392">
    <property type="entry name" value="GntR"/>
    <property type="match status" value="1"/>
</dbReference>
<dbReference type="InterPro" id="IPR036390">
    <property type="entry name" value="WH_DNA-bd_sf"/>
</dbReference>
<protein>
    <submittedName>
        <fullName evidence="5">Transcriptional regulator, GntR family</fullName>
    </submittedName>
</protein>
<dbReference type="GO" id="GO:0003700">
    <property type="term" value="F:DNA-binding transcription factor activity"/>
    <property type="evidence" value="ECO:0007669"/>
    <property type="project" value="InterPro"/>
</dbReference>
<gene>
    <name evidence="5" type="ORF">FM121_09565</name>
</gene>
<name>A0A1X6WRP6_9ENTE</name>
<dbReference type="PANTHER" id="PTHR38445">
    <property type="entry name" value="HTH-TYPE TRANSCRIPTIONAL REPRESSOR YTRA"/>
    <property type="match status" value="1"/>
</dbReference>
<dbReference type="SMART" id="SM00345">
    <property type="entry name" value="HTH_GNTR"/>
    <property type="match status" value="1"/>
</dbReference>
<dbReference type="OrthoDB" id="362473at2"/>
<keyword evidence="2" id="KW-0238">DNA-binding</keyword>
<dbReference type="Gene3D" id="1.10.287.100">
    <property type="match status" value="1"/>
</dbReference>
<dbReference type="GO" id="GO:0003677">
    <property type="term" value="F:DNA binding"/>
    <property type="evidence" value="ECO:0007669"/>
    <property type="project" value="UniProtKB-KW"/>
</dbReference>
<organism evidence="5 6">
    <name type="scientific">Vagococcus fluvialis bH819</name>
    <dbReference type="NCBI Taxonomy" id="1255619"/>
    <lineage>
        <taxon>Bacteria</taxon>
        <taxon>Bacillati</taxon>
        <taxon>Bacillota</taxon>
        <taxon>Bacilli</taxon>
        <taxon>Lactobacillales</taxon>
        <taxon>Enterococcaceae</taxon>
        <taxon>Vagococcus</taxon>
    </lineage>
</organism>
<reference evidence="6" key="1">
    <citation type="submission" date="2017-02" db="EMBL/GenBank/DDBJ databases">
        <authorList>
            <person name="Dridi B."/>
        </authorList>
    </citation>
    <scope>NUCLEOTIDE SEQUENCE [LARGE SCALE GENOMIC DNA]</scope>
    <source>
        <strain evidence="6">bH819</strain>
    </source>
</reference>
<evidence type="ECO:0000259" key="4">
    <source>
        <dbReference type="PROSITE" id="PS50949"/>
    </source>
</evidence>
<proteinExistence type="predicted"/>
<feature type="domain" description="HTH gntR-type" evidence="4">
    <location>
        <begin position="9"/>
        <end position="77"/>
    </location>
</feature>
<sequence length="122" mass="13861">MKFNYTGDKPLFQQVADQINEGILNGAYQEGAQIPSTTEISKVYQINPATVLKGMNILVEQELIEKKRGIGMFVLQGAKEKVMTMKKEEFLNQDVHQIIEEAKKLNISLDELKTILERGYQS</sequence>